<feature type="compositionally biased region" description="Low complexity" evidence="1">
    <location>
        <begin position="15"/>
        <end position="27"/>
    </location>
</feature>
<protein>
    <submittedName>
        <fullName evidence="3">MBL fold metallo-hydrolase</fullName>
    </submittedName>
</protein>
<dbReference type="OrthoDB" id="9802991at2"/>
<keyword evidence="3" id="KW-0378">Hydrolase</keyword>
<dbReference type="RefSeq" id="WP_070391573.1">
    <property type="nucleotide sequence ID" value="NZ_CP017599.1"/>
</dbReference>
<dbReference type="KEGG" id="mpro:BJP34_06110"/>
<reference evidence="4" key="1">
    <citation type="submission" date="2016-10" db="EMBL/GenBank/DDBJ databases">
        <title>Comparative genomics uncovers the prolific and rare metabolic potential of the cyanobacterial genus Moorea.</title>
        <authorList>
            <person name="Leao T."/>
            <person name="Castelao G."/>
            <person name="Korobeynikov A."/>
            <person name="Monroe E.A."/>
            <person name="Podell S."/>
            <person name="Glukhov E."/>
            <person name="Allen E."/>
            <person name="Gerwick W.H."/>
            <person name="Gerwick L."/>
        </authorList>
    </citation>
    <scope>NUCLEOTIDE SEQUENCE [LARGE SCALE GENOMIC DNA]</scope>
    <source>
        <strain evidence="4">PAL-8-15-08-1</strain>
    </source>
</reference>
<name>A0A1D8TN52_9CYAN</name>
<dbReference type="PANTHER" id="PTHR42773">
    <property type="entry name" value="METALLO-BETA-LACTAMASE-RELATED"/>
    <property type="match status" value="1"/>
</dbReference>
<dbReference type="STRING" id="1458985.BJP34_06110"/>
<dbReference type="Proteomes" id="UP000177870">
    <property type="component" value="Chromosome"/>
</dbReference>
<organism evidence="3 4">
    <name type="scientific">Moorena producens PAL-8-15-08-1</name>
    <dbReference type="NCBI Taxonomy" id="1458985"/>
    <lineage>
        <taxon>Bacteria</taxon>
        <taxon>Bacillati</taxon>
        <taxon>Cyanobacteriota</taxon>
        <taxon>Cyanophyceae</taxon>
        <taxon>Coleofasciculales</taxon>
        <taxon>Coleofasciculaceae</taxon>
        <taxon>Moorena</taxon>
    </lineage>
</organism>
<proteinExistence type="predicted"/>
<feature type="domain" description="Metallo-beta-lactamase" evidence="2">
    <location>
        <begin position="47"/>
        <end position="209"/>
    </location>
</feature>
<evidence type="ECO:0000313" key="3">
    <source>
        <dbReference type="EMBL" id="AOW99077.1"/>
    </source>
</evidence>
<gene>
    <name evidence="3" type="ORF">BJP34_06110</name>
</gene>
<dbReference type="SMART" id="SM00849">
    <property type="entry name" value="Lactamase_B"/>
    <property type="match status" value="1"/>
</dbReference>
<evidence type="ECO:0000313" key="4">
    <source>
        <dbReference type="Proteomes" id="UP000177870"/>
    </source>
</evidence>
<dbReference type="AlphaFoldDB" id="A0A1D8TN52"/>
<sequence length="242" mass="26554">MQPDTPAKGDFNVTPSASSNQQPAASKPPRLVLDTIFAFPPNRDTLGGTAYIIVGNSFNLLIDCPAWNETNQQFLREQGGVSLLFITHRGGIGKAKEIQESMGCQVLIQEQEAYLLPGLDVVTFHQELTINPCCYVIWTPGHSPGSSCLYYTGAGGVLFSGRHLLPSKQGELLPLRTPKTFHWPRQIRNVQSLLKGFTPETLQFICPGANTGFLRGKGVIDQATERLSEVSAKLKNPEELYI</sequence>
<feature type="region of interest" description="Disordered" evidence="1">
    <location>
        <begin position="1"/>
        <end position="27"/>
    </location>
</feature>
<accession>A0A1D8TN52</accession>
<dbReference type="EMBL" id="CP017599">
    <property type="protein sequence ID" value="AOW99077.1"/>
    <property type="molecule type" value="Genomic_DNA"/>
</dbReference>
<dbReference type="PANTHER" id="PTHR42773:SF3">
    <property type="entry name" value="SLR0630 PROTEIN"/>
    <property type="match status" value="1"/>
</dbReference>
<evidence type="ECO:0000256" key="1">
    <source>
        <dbReference type="SAM" id="MobiDB-lite"/>
    </source>
</evidence>
<evidence type="ECO:0000259" key="2">
    <source>
        <dbReference type="SMART" id="SM00849"/>
    </source>
</evidence>
<dbReference type="InterPro" id="IPR001279">
    <property type="entry name" value="Metallo-B-lactamas"/>
</dbReference>
<dbReference type="Gene3D" id="3.60.15.10">
    <property type="entry name" value="Ribonuclease Z/Hydroxyacylglutathione hydrolase-like"/>
    <property type="match status" value="1"/>
</dbReference>
<dbReference type="SUPFAM" id="SSF56281">
    <property type="entry name" value="Metallo-hydrolase/oxidoreductase"/>
    <property type="match status" value="1"/>
</dbReference>
<dbReference type="GO" id="GO:0016787">
    <property type="term" value="F:hydrolase activity"/>
    <property type="evidence" value="ECO:0007669"/>
    <property type="project" value="UniProtKB-KW"/>
</dbReference>
<dbReference type="InterPro" id="IPR036866">
    <property type="entry name" value="RibonucZ/Hydroxyglut_hydro"/>
</dbReference>